<dbReference type="Pfam" id="PF08641">
    <property type="entry name" value="Mis14"/>
    <property type="match status" value="1"/>
</dbReference>
<dbReference type="EMBL" id="JAZHXJ010000004">
    <property type="protein sequence ID" value="KAL1884117.1"/>
    <property type="molecule type" value="Genomic_DNA"/>
</dbReference>
<sequence>MESSAAHRKIELQSAEDFTYLINNVRRAAADSINAAFPPVDGSDGQGDELRMQIEQLVNEYIIRTFTFAAPNITINGLSVDPEPFLFGTAAADGASVSAAPEEQYEPFDGRKRQRVEELAREEEDLLREIAALKHRVPAASAAAYAGQVRAAVAADEEALERARALSSAIGAEGGGKSILKLEPLERQAAVENSFRSAVSTLEKLKKEVPATVARMERARVAGEYVVTER</sequence>
<evidence type="ECO:0008006" key="3">
    <source>
        <dbReference type="Google" id="ProtNLM"/>
    </source>
</evidence>
<evidence type="ECO:0000313" key="2">
    <source>
        <dbReference type="Proteomes" id="UP001586593"/>
    </source>
</evidence>
<accession>A0ABR3Y754</accession>
<dbReference type="PANTHER" id="PTHR31749:SF3">
    <property type="entry name" value="KINETOCHORE-ASSOCIATED PROTEIN NSL1 HOMOLOG"/>
    <property type="match status" value="1"/>
</dbReference>
<proteinExistence type="predicted"/>
<evidence type="ECO:0000313" key="1">
    <source>
        <dbReference type="EMBL" id="KAL1884117.1"/>
    </source>
</evidence>
<dbReference type="PANTHER" id="PTHR31749">
    <property type="entry name" value="KINETOCHORE-ASSOCIATED PROTEIN NSL1 HOMOLOG"/>
    <property type="match status" value="1"/>
</dbReference>
<dbReference type="InterPro" id="IPR013950">
    <property type="entry name" value="Mis14/Nsl1"/>
</dbReference>
<gene>
    <name evidence="1" type="ORF">VTK73DRAFT_6786</name>
</gene>
<dbReference type="Proteomes" id="UP001586593">
    <property type="component" value="Unassembled WGS sequence"/>
</dbReference>
<keyword evidence="2" id="KW-1185">Reference proteome</keyword>
<comment type="caution">
    <text evidence="1">The sequence shown here is derived from an EMBL/GenBank/DDBJ whole genome shotgun (WGS) entry which is preliminary data.</text>
</comment>
<protein>
    <recommendedName>
        <fullName evidence="3">Kinetochore protein mis14</fullName>
    </recommendedName>
</protein>
<name>A0ABR3Y754_9PEZI</name>
<organism evidence="1 2">
    <name type="scientific">Phialemonium thermophilum</name>
    <dbReference type="NCBI Taxonomy" id="223376"/>
    <lineage>
        <taxon>Eukaryota</taxon>
        <taxon>Fungi</taxon>
        <taxon>Dikarya</taxon>
        <taxon>Ascomycota</taxon>
        <taxon>Pezizomycotina</taxon>
        <taxon>Sordariomycetes</taxon>
        <taxon>Sordariomycetidae</taxon>
        <taxon>Cephalothecales</taxon>
        <taxon>Cephalothecaceae</taxon>
        <taxon>Phialemonium</taxon>
    </lineage>
</organism>
<reference evidence="1 2" key="1">
    <citation type="journal article" date="2024" name="Commun. Biol.">
        <title>Comparative genomic analysis of thermophilic fungi reveals convergent evolutionary adaptations and gene losses.</title>
        <authorList>
            <person name="Steindorff A.S."/>
            <person name="Aguilar-Pontes M.V."/>
            <person name="Robinson A.J."/>
            <person name="Andreopoulos B."/>
            <person name="LaButti K."/>
            <person name="Kuo A."/>
            <person name="Mondo S."/>
            <person name="Riley R."/>
            <person name="Otillar R."/>
            <person name="Haridas S."/>
            <person name="Lipzen A."/>
            <person name="Grimwood J."/>
            <person name="Schmutz J."/>
            <person name="Clum A."/>
            <person name="Reid I.D."/>
            <person name="Moisan M.C."/>
            <person name="Butler G."/>
            <person name="Nguyen T.T.M."/>
            <person name="Dewar K."/>
            <person name="Conant G."/>
            <person name="Drula E."/>
            <person name="Henrissat B."/>
            <person name="Hansel C."/>
            <person name="Singer S."/>
            <person name="Hutchinson M.I."/>
            <person name="de Vries R.P."/>
            <person name="Natvig D.O."/>
            <person name="Powell A.J."/>
            <person name="Tsang A."/>
            <person name="Grigoriev I.V."/>
        </authorList>
    </citation>
    <scope>NUCLEOTIDE SEQUENCE [LARGE SCALE GENOMIC DNA]</scope>
    <source>
        <strain evidence="1 2">ATCC 24622</strain>
    </source>
</reference>